<proteinExistence type="inferred from homology"/>
<evidence type="ECO:0000259" key="5">
    <source>
        <dbReference type="Pfam" id="PF00251"/>
    </source>
</evidence>
<dbReference type="InterPro" id="IPR013189">
    <property type="entry name" value="Glyco_hydro_32_C"/>
</dbReference>
<name>A0A1S9P712_9SPHI</name>
<dbReference type="STRING" id="1792845.BC343_17275"/>
<feature type="domain" description="Glycosyl hydrolase family 32 N-terminal" evidence="5">
    <location>
        <begin position="38"/>
        <end position="347"/>
    </location>
</feature>
<evidence type="ECO:0000256" key="4">
    <source>
        <dbReference type="RuleBase" id="RU362110"/>
    </source>
</evidence>
<dbReference type="OrthoDB" id="9759709at2"/>
<dbReference type="SUPFAM" id="SSF49899">
    <property type="entry name" value="Concanavalin A-like lectins/glucanases"/>
    <property type="match status" value="1"/>
</dbReference>
<dbReference type="InterPro" id="IPR001362">
    <property type="entry name" value="Glyco_hydro_32"/>
</dbReference>
<dbReference type="SMART" id="SM00640">
    <property type="entry name" value="Glyco_32"/>
    <property type="match status" value="1"/>
</dbReference>
<evidence type="ECO:0000259" key="6">
    <source>
        <dbReference type="Pfam" id="PF08244"/>
    </source>
</evidence>
<gene>
    <name evidence="7" type="ORF">BC343_17275</name>
</gene>
<dbReference type="Proteomes" id="UP000189739">
    <property type="component" value="Unassembled WGS sequence"/>
</dbReference>
<dbReference type="SUPFAM" id="SSF75005">
    <property type="entry name" value="Arabinanase/levansucrase/invertase"/>
    <property type="match status" value="1"/>
</dbReference>
<keyword evidence="3 4" id="KW-0326">Glycosidase</keyword>
<evidence type="ECO:0000256" key="2">
    <source>
        <dbReference type="ARBA" id="ARBA00022801"/>
    </source>
</evidence>
<comment type="similarity">
    <text evidence="1 4">Belongs to the glycosyl hydrolase 32 family.</text>
</comment>
<accession>A0A1S9P712</accession>
<evidence type="ECO:0000256" key="1">
    <source>
        <dbReference type="ARBA" id="ARBA00009902"/>
    </source>
</evidence>
<dbReference type="Gene3D" id="2.115.10.20">
    <property type="entry name" value="Glycosyl hydrolase domain, family 43"/>
    <property type="match status" value="1"/>
</dbReference>
<dbReference type="Pfam" id="PF00251">
    <property type="entry name" value="Glyco_hydro_32N"/>
    <property type="match status" value="1"/>
</dbReference>
<dbReference type="EMBL" id="MBTF01000038">
    <property type="protein sequence ID" value="OOQ56742.1"/>
    <property type="molecule type" value="Genomic_DNA"/>
</dbReference>
<evidence type="ECO:0008006" key="9">
    <source>
        <dbReference type="Google" id="ProtNLM"/>
    </source>
</evidence>
<organism evidence="7 8">
    <name type="scientific">Mucilaginibacter pedocola</name>
    <dbReference type="NCBI Taxonomy" id="1792845"/>
    <lineage>
        <taxon>Bacteria</taxon>
        <taxon>Pseudomonadati</taxon>
        <taxon>Bacteroidota</taxon>
        <taxon>Sphingobacteriia</taxon>
        <taxon>Sphingobacteriales</taxon>
        <taxon>Sphingobacteriaceae</taxon>
        <taxon>Mucilaginibacter</taxon>
    </lineage>
</organism>
<dbReference type="AlphaFoldDB" id="A0A1S9P712"/>
<comment type="caution">
    <text evidence="7">The sequence shown here is derived from an EMBL/GenBank/DDBJ whole genome shotgun (WGS) entry which is preliminary data.</text>
</comment>
<dbReference type="Gene3D" id="2.60.120.560">
    <property type="entry name" value="Exo-inulinase, domain 1"/>
    <property type="match status" value="1"/>
</dbReference>
<dbReference type="InterPro" id="IPR013320">
    <property type="entry name" value="ConA-like_dom_sf"/>
</dbReference>
<evidence type="ECO:0000313" key="8">
    <source>
        <dbReference type="Proteomes" id="UP000189739"/>
    </source>
</evidence>
<dbReference type="GO" id="GO:0004575">
    <property type="term" value="F:sucrose alpha-glucosidase activity"/>
    <property type="evidence" value="ECO:0007669"/>
    <property type="project" value="TreeGrafter"/>
</dbReference>
<dbReference type="GO" id="GO:0005987">
    <property type="term" value="P:sucrose catabolic process"/>
    <property type="evidence" value="ECO:0007669"/>
    <property type="project" value="TreeGrafter"/>
</dbReference>
<dbReference type="CDD" id="cd18622">
    <property type="entry name" value="GH32_Inu-like"/>
    <property type="match status" value="1"/>
</dbReference>
<evidence type="ECO:0000313" key="7">
    <source>
        <dbReference type="EMBL" id="OOQ56742.1"/>
    </source>
</evidence>
<feature type="domain" description="Glycosyl hydrolase family 32 C-terminal" evidence="6">
    <location>
        <begin position="382"/>
        <end position="507"/>
    </location>
</feature>
<protein>
    <recommendedName>
        <fullName evidence="9">Glycosyl hydrolase family 32</fullName>
    </recommendedName>
</protein>
<dbReference type="InterPro" id="IPR013148">
    <property type="entry name" value="Glyco_hydro_32_N"/>
</dbReference>
<dbReference type="RefSeq" id="WP_078351156.1">
    <property type="nucleotide sequence ID" value="NZ_MBTF01000038.1"/>
</dbReference>
<dbReference type="PANTHER" id="PTHR42800:SF1">
    <property type="entry name" value="EXOINULINASE INUD (AFU_ORTHOLOGUE AFUA_5G00480)"/>
    <property type="match status" value="1"/>
</dbReference>
<keyword evidence="2 4" id="KW-0378">Hydrolase</keyword>
<dbReference type="GO" id="GO:0005737">
    <property type="term" value="C:cytoplasm"/>
    <property type="evidence" value="ECO:0007669"/>
    <property type="project" value="TreeGrafter"/>
</dbReference>
<keyword evidence="8" id="KW-1185">Reference proteome</keyword>
<reference evidence="7 8" key="1">
    <citation type="submission" date="2016-07" db="EMBL/GenBank/DDBJ databases">
        <title>Genomic analysis of zinc-resistant bacterium Mucilaginibacter pedocola TBZ30.</title>
        <authorList>
            <person name="Huang J."/>
            <person name="Tang J."/>
        </authorList>
    </citation>
    <scope>NUCLEOTIDE SEQUENCE [LARGE SCALE GENOMIC DNA]</scope>
    <source>
        <strain evidence="7 8">TBZ30</strain>
    </source>
</reference>
<dbReference type="InterPro" id="IPR023296">
    <property type="entry name" value="Glyco_hydro_beta-prop_sf"/>
</dbReference>
<evidence type="ECO:0000256" key="3">
    <source>
        <dbReference type="ARBA" id="ARBA00023295"/>
    </source>
</evidence>
<dbReference type="PANTHER" id="PTHR42800">
    <property type="entry name" value="EXOINULINASE INUD (AFU_ORTHOLOGUE AFUA_5G00480)"/>
    <property type="match status" value="1"/>
</dbReference>
<sequence>MMNKIIVIVLFLIAPHLLDAQVVSDIYKKTEAFRPKVHFSPKQDWMSDPNGLVYYAGEYHLFYQHVIKGGPDGPHWGHAVSKDLMHWEHLPVALAPDSLGYIFSGSCVADLKNTSGLGTAENPPMLAIFTYHDPKAQLKQTQALAYSVDKGRTWKKYAGNPIIKNPGLEDFRNPKVLWNEKTNSWLMALAAGKVIQFYSSPDCLHWTVLNDFGEGKGNHIGTWECPDLFPVKVAGTNEMKWVLLVSVVDLTNGIDRLATATQYFIGDFDGKSFTSDQKDTLWLDHGKDNYAGNIFNNVSGGRRIFVGWMQSHQYGGAVHNAITHTWAGAATFPRELSVIKTAEGYRIKTQPVSELSNLYGDEFKVKKTVVDTVFNLSSGFSFAKSPVDIRLVFDGKHLPAKYGIRFKNKLNEHITVYYDSNTQQFFADRTNATGIKFHGRYASVQKASYKSKGKDIDWHILIDVASLELFAANGEVVFTDTFYPTEPFDRIEVFSEKGPVVLKSGSVHRLKPIN</sequence>
<dbReference type="Pfam" id="PF08244">
    <property type="entry name" value="Glyco_hydro_32C"/>
    <property type="match status" value="1"/>
</dbReference>